<comment type="similarity">
    <text evidence="5">Belongs to the G-protein coupled receptor 1 family.</text>
</comment>
<sequence length="255" mass="28418">MADYFSRAKTVPGQRVYLGEGPVPVTSIQSVNLVSIALLEIRVICLFSCLSKYNRIPINLLIFNLATADILFALFIRPKLIVSLYVKHPDGPSGTVLCKLLAGGIFAWVSEVSSVCTLLAIAIERYYTVMYPHGDRWKLTKRKVKIIITASWLFSLVFISPMFLGMKVTNGICVDTWTGLEWIPKVMTSAVNVVVFGPLLVMVALYSRVVHTLWFKSNDGNQISNQQKGVIRVRKRVTLMLAVVSGIFSICWGTI</sequence>
<dbReference type="GO" id="GO:0004930">
    <property type="term" value="F:G protein-coupled receptor activity"/>
    <property type="evidence" value="ECO:0007669"/>
    <property type="project" value="UniProtKB-KW"/>
</dbReference>
<feature type="domain" description="G-protein coupled receptors family 1 profile" evidence="7">
    <location>
        <begin position="31"/>
        <end position="255"/>
    </location>
</feature>
<keyword evidence="2 5" id="KW-0812">Transmembrane</keyword>
<evidence type="ECO:0000256" key="3">
    <source>
        <dbReference type="ARBA" id="ARBA00022989"/>
    </source>
</evidence>
<evidence type="ECO:0000313" key="9">
    <source>
        <dbReference type="Proteomes" id="UP001249851"/>
    </source>
</evidence>
<dbReference type="Gene3D" id="1.20.1070.10">
    <property type="entry name" value="Rhodopsin 7-helix transmembrane proteins"/>
    <property type="match status" value="1"/>
</dbReference>
<dbReference type="SUPFAM" id="SSF81321">
    <property type="entry name" value="Family A G protein-coupled receptor-like"/>
    <property type="match status" value="1"/>
</dbReference>
<dbReference type="PANTHER" id="PTHR45698">
    <property type="entry name" value="TRACE AMINE-ASSOCIATED RECEPTOR 19N-RELATED"/>
    <property type="match status" value="1"/>
</dbReference>
<dbReference type="PRINTS" id="PR00237">
    <property type="entry name" value="GPCRRHODOPSN"/>
</dbReference>
<keyword evidence="4 6" id="KW-0472">Membrane</keyword>
<evidence type="ECO:0000256" key="6">
    <source>
        <dbReference type="SAM" id="Phobius"/>
    </source>
</evidence>
<keyword evidence="3 6" id="KW-1133">Transmembrane helix</keyword>
<feature type="transmembrane region" description="Helical" evidence="6">
    <location>
        <begin position="144"/>
        <end position="166"/>
    </location>
</feature>
<organism evidence="8 9">
    <name type="scientific">Acropora cervicornis</name>
    <name type="common">Staghorn coral</name>
    <dbReference type="NCBI Taxonomy" id="6130"/>
    <lineage>
        <taxon>Eukaryota</taxon>
        <taxon>Metazoa</taxon>
        <taxon>Cnidaria</taxon>
        <taxon>Anthozoa</taxon>
        <taxon>Hexacorallia</taxon>
        <taxon>Scleractinia</taxon>
        <taxon>Astrocoeniina</taxon>
        <taxon>Acroporidae</taxon>
        <taxon>Acropora</taxon>
    </lineage>
</organism>
<dbReference type="InterPro" id="IPR017452">
    <property type="entry name" value="GPCR_Rhodpsn_7TM"/>
</dbReference>
<evidence type="ECO:0000256" key="4">
    <source>
        <dbReference type="ARBA" id="ARBA00023136"/>
    </source>
</evidence>
<comment type="caution">
    <text evidence="8">The sequence shown here is derived from an EMBL/GenBank/DDBJ whole genome shotgun (WGS) entry which is preliminary data.</text>
</comment>
<reference evidence="8" key="2">
    <citation type="journal article" date="2023" name="Science">
        <title>Genomic signatures of disease resistance in endangered staghorn corals.</title>
        <authorList>
            <person name="Vollmer S.V."/>
            <person name="Selwyn J.D."/>
            <person name="Despard B.A."/>
            <person name="Roesel C.L."/>
        </authorList>
    </citation>
    <scope>NUCLEOTIDE SEQUENCE</scope>
    <source>
        <strain evidence="8">K2</strain>
    </source>
</reference>
<gene>
    <name evidence="8" type="ORF">P5673_032839</name>
</gene>
<dbReference type="AlphaFoldDB" id="A0AAD9PQP8"/>
<dbReference type="Pfam" id="PF00001">
    <property type="entry name" value="7tm_1"/>
    <property type="match status" value="1"/>
</dbReference>
<feature type="transmembrane region" description="Helical" evidence="6">
    <location>
        <begin position="100"/>
        <end position="123"/>
    </location>
</feature>
<evidence type="ECO:0000256" key="1">
    <source>
        <dbReference type="ARBA" id="ARBA00004370"/>
    </source>
</evidence>
<dbReference type="EMBL" id="JARQWQ010000195">
    <property type="protein sequence ID" value="KAK2547282.1"/>
    <property type="molecule type" value="Genomic_DNA"/>
</dbReference>
<feature type="transmembrane region" description="Helical" evidence="6">
    <location>
        <begin position="186"/>
        <end position="206"/>
    </location>
</feature>
<keyword evidence="9" id="KW-1185">Reference proteome</keyword>
<accession>A0AAD9PQP8</accession>
<dbReference type="GO" id="GO:0016020">
    <property type="term" value="C:membrane"/>
    <property type="evidence" value="ECO:0007669"/>
    <property type="project" value="UniProtKB-SubCell"/>
</dbReference>
<name>A0AAD9PQP8_ACRCE</name>
<keyword evidence="5" id="KW-0807">Transducer</keyword>
<evidence type="ECO:0000256" key="5">
    <source>
        <dbReference type="RuleBase" id="RU000688"/>
    </source>
</evidence>
<dbReference type="PANTHER" id="PTHR45698:SF1">
    <property type="entry name" value="TRACE AMINE-ASSOCIATED RECEPTOR 13C-LIKE"/>
    <property type="match status" value="1"/>
</dbReference>
<reference evidence="8" key="1">
    <citation type="journal article" date="2023" name="G3 (Bethesda)">
        <title>Whole genome assembly and annotation of the endangered Caribbean coral Acropora cervicornis.</title>
        <authorList>
            <person name="Selwyn J.D."/>
            <person name="Vollmer S.V."/>
        </authorList>
    </citation>
    <scope>NUCLEOTIDE SEQUENCE</scope>
    <source>
        <strain evidence="8">K2</strain>
    </source>
</reference>
<keyword evidence="5 8" id="KW-0675">Receptor</keyword>
<proteinExistence type="inferred from homology"/>
<dbReference type="InterPro" id="IPR000276">
    <property type="entry name" value="GPCR_Rhodpsn"/>
</dbReference>
<dbReference type="Proteomes" id="UP001249851">
    <property type="component" value="Unassembled WGS sequence"/>
</dbReference>
<protein>
    <submittedName>
        <fullName evidence="8">Pyroglutamylated RF-amide peptide receptor</fullName>
    </submittedName>
</protein>
<comment type="subcellular location">
    <subcellularLocation>
        <location evidence="1">Membrane</location>
    </subcellularLocation>
</comment>
<dbReference type="PROSITE" id="PS00237">
    <property type="entry name" value="G_PROTEIN_RECEP_F1_1"/>
    <property type="match status" value="1"/>
</dbReference>
<keyword evidence="5" id="KW-0297">G-protein coupled receptor</keyword>
<feature type="transmembrane region" description="Helical" evidence="6">
    <location>
        <begin position="58"/>
        <end position="80"/>
    </location>
</feature>
<evidence type="ECO:0000313" key="8">
    <source>
        <dbReference type="EMBL" id="KAK2547282.1"/>
    </source>
</evidence>
<dbReference type="PROSITE" id="PS50262">
    <property type="entry name" value="G_PROTEIN_RECEP_F1_2"/>
    <property type="match status" value="1"/>
</dbReference>
<feature type="transmembrane region" description="Helical" evidence="6">
    <location>
        <begin position="237"/>
        <end position="254"/>
    </location>
</feature>
<evidence type="ECO:0000256" key="2">
    <source>
        <dbReference type="ARBA" id="ARBA00022692"/>
    </source>
</evidence>
<evidence type="ECO:0000259" key="7">
    <source>
        <dbReference type="PROSITE" id="PS50262"/>
    </source>
</evidence>
<dbReference type="CDD" id="cd00637">
    <property type="entry name" value="7tm_classA_rhodopsin-like"/>
    <property type="match status" value="1"/>
</dbReference>